<evidence type="ECO:0000313" key="3">
    <source>
        <dbReference type="EMBL" id="WEL38672.1"/>
    </source>
</evidence>
<proteinExistence type="predicted"/>
<keyword evidence="4" id="KW-1185">Reference proteome</keyword>
<sequence length="155" mass="17903">MRIAYDFAETKDSAIIFVYKPSPNDFQIAPVLENSRKLRLSEGIAVDLYRDVHPDIKLSESKSRIEIHLRKVEASRWGGINGRSEGRSQDGNKEITVDDSEDEENTSVMDLLRKIYQRSGEDVRRAMEKSFYESEGTVLSTDWERVKSEKITRED</sequence>
<dbReference type="EMBL" id="CP119066">
    <property type="protein sequence ID" value="WEL38672.1"/>
    <property type="molecule type" value="Genomic_DNA"/>
</dbReference>
<dbReference type="Pfam" id="PF05002">
    <property type="entry name" value="SGS"/>
    <property type="match status" value="1"/>
</dbReference>
<accession>A0ABY8CIG0</accession>
<feature type="region of interest" description="Disordered" evidence="1">
    <location>
        <begin position="80"/>
        <end position="104"/>
    </location>
</feature>
<dbReference type="Proteomes" id="UP001217963">
    <property type="component" value="Chromosome V"/>
</dbReference>
<name>A0ABY8CIG0_ENCHE</name>
<organism evidence="3 4">
    <name type="scientific">Encephalitozoon hellem</name>
    <name type="common">Microsporidian parasite</name>
    <dbReference type="NCBI Taxonomy" id="27973"/>
    <lineage>
        <taxon>Eukaryota</taxon>
        <taxon>Fungi</taxon>
        <taxon>Fungi incertae sedis</taxon>
        <taxon>Microsporidia</taxon>
        <taxon>Unikaryonidae</taxon>
        <taxon>Encephalitozoon</taxon>
    </lineage>
</organism>
<dbReference type="SUPFAM" id="SSF49764">
    <property type="entry name" value="HSP20-like chaperones"/>
    <property type="match status" value="1"/>
</dbReference>
<dbReference type="PROSITE" id="PS51048">
    <property type="entry name" value="SGS"/>
    <property type="match status" value="1"/>
</dbReference>
<reference evidence="3 4" key="1">
    <citation type="submission" date="2023-02" db="EMBL/GenBank/DDBJ databases">
        <title>Encephalitozoon hellem ATCC 50451 complete genome.</title>
        <authorList>
            <person name="Mascarenhas dos Santos A.C."/>
            <person name="Julian A.T."/>
            <person name="Pombert J.-F."/>
        </authorList>
    </citation>
    <scope>NUCLEOTIDE SEQUENCE [LARGE SCALE GENOMIC DNA]</scope>
    <source>
        <strain evidence="3 4">ATCC 50451</strain>
    </source>
</reference>
<evidence type="ECO:0000313" key="4">
    <source>
        <dbReference type="Proteomes" id="UP001217963"/>
    </source>
</evidence>
<gene>
    <name evidence="3" type="ORF">PFJ87_05g01420</name>
</gene>
<evidence type="ECO:0000256" key="1">
    <source>
        <dbReference type="SAM" id="MobiDB-lite"/>
    </source>
</evidence>
<dbReference type="PANTHER" id="PTHR45862">
    <property type="entry name" value="PROTEIN SGT1 HOMOLOG"/>
    <property type="match status" value="1"/>
</dbReference>
<evidence type="ECO:0000259" key="2">
    <source>
        <dbReference type="PROSITE" id="PS51048"/>
    </source>
</evidence>
<protein>
    <submittedName>
        <fullName evidence="3">SGS domain-containing protein</fullName>
    </submittedName>
</protein>
<feature type="compositionally biased region" description="Basic and acidic residues" evidence="1">
    <location>
        <begin position="84"/>
        <end position="96"/>
    </location>
</feature>
<dbReference type="InterPro" id="IPR044563">
    <property type="entry name" value="Sgt1-like"/>
</dbReference>
<dbReference type="InterPro" id="IPR008978">
    <property type="entry name" value="HSP20-like_chaperone"/>
</dbReference>
<feature type="domain" description="SGS" evidence="2">
    <location>
        <begin position="66"/>
        <end position="155"/>
    </location>
</feature>
<dbReference type="InterPro" id="IPR007699">
    <property type="entry name" value="SGS_dom"/>
</dbReference>